<reference evidence="3" key="1">
    <citation type="submission" date="2020-02" db="EMBL/GenBank/DDBJ databases">
        <authorList>
            <person name="Scholz U."/>
            <person name="Mascher M."/>
            <person name="Fiebig A."/>
        </authorList>
    </citation>
    <scope>NUCLEOTIDE SEQUENCE</scope>
</reference>
<gene>
    <name evidence="2" type="ORF">SI7747_14017305</name>
    <name evidence="3" type="ORF">SI8410_14018673</name>
</gene>
<feature type="region of interest" description="Disordered" evidence="1">
    <location>
        <begin position="1"/>
        <end position="34"/>
    </location>
</feature>
<dbReference type="EMBL" id="LR746277">
    <property type="protein sequence ID" value="CAA7407995.1"/>
    <property type="molecule type" value="Genomic_DNA"/>
</dbReference>
<dbReference type="EMBL" id="LR743601">
    <property type="protein sequence ID" value="CAA2631657.1"/>
    <property type="molecule type" value="Genomic_DNA"/>
</dbReference>
<evidence type="ECO:0000313" key="3">
    <source>
        <dbReference type="EMBL" id="CAA7407995.1"/>
    </source>
</evidence>
<feature type="compositionally biased region" description="Polar residues" evidence="1">
    <location>
        <begin position="1"/>
        <end position="24"/>
    </location>
</feature>
<evidence type="ECO:0000256" key="1">
    <source>
        <dbReference type="SAM" id="MobiDB-lite"/>
    </source>
</evidence>
<proteinExistence type="predicted"/>
<sequence length="34" mass="3420">MTHSAGSNSSNSATDSDQATSSGFPTLAEGDIFE</sequence>
<accession>A0A7I8LFD0</accession>
<organism evidence="3 4">
    <name type="scientific">Spirodela intermedia</name>
    <name type="common">Intermediate duckweed</name>
    <dbReference type="NCBI Taxonomy" id="51605"/>
    <lineage>
        <taxon>Eukaryota</taxon>
        <taxon>Viridiplantae</taxon>
        <taxon>Streptophyta</taxon>
        <taxon>Embryophyta</taxon>
        <taxon>Tracheophyta</taxon>
        <taxon>Spermatophyta</taxon>
        <taxon>Magnoliopsida</taxon>
        <taxon>Liliopsida</taxon>
        <taxon>Araceae</taxon>
        <taxon>Lemnoideae</taxon>
        <taxon>Spirodela</taxon>
    </lineage>
</organism>
<keyword evidence="4" id="KW-1185">Reference proteome</keyword>
<evidence type="ECO:0000313" key="4">
    <source>
        <dbReference type="Proteomes" id="UP000663760"/>
    </source>
</evidence>
<evidence type="ECO:0000313" key="2">
    <source>
        <dbReference type="EMBL" id="CAA2631657.1"/>
    </source>
</evidence>
<dbReference type="Proteomes" id="UP000663760">
    <property type="component" value="Chromosome 14"/>
</dbReference>
<dbReference type="AlphaFoldDB" id="A0A7I8LFD0"/>
<protein>
    <submittedName>
        <fullName evidence="3">Uncharacterized protein</fullName>
    </submittedName>
</protein>
<name>A0A7I8LFD0_SPIIN</name>